<reference evidence="7 8" key="1">
    <citation type="submission" date="2016-10" db="EMBL/GenBank/DDBJ databases">
        <authorList>
            <person name="de Groot N.N."/>
        </authorList>
    </citation>
    <scope>NUCLEOTIDE SEQUENCE [LARGE SCALE GENOMIC DNA]</scope>
    <source>
        <strain evidence="7 8">DSM 15893</strain>
    </source>
</reference>
<dbReference type="SMART" id="SM00752">
    <property type="entry name" value="HTTM"/>
    <property type="match status" value="1"/>
</dbReference>
<feature type="transmembrane region" description="Helical" evidence="5">
    <location>
        <begin position="164"/>
        <end position="187"/>
    </location>
</feature>
<feature type="transmembrane region" description="Helical" evidence="5">
    <location>
        <begin position="229"/>
        <end position="247"/>
    </location>
</feature>
<evidence type="ECO:0000259" key="6">
    <source>
        <dbReference type="SMART" id="SM00752"/>
    </source>
</evidence>
<dbReference type="PANTHER" id="PTHR39535">
    <property type="entry name" value="SPORULATION-DELAYING PROTEIN SDPB"/>
    <property type="match status" value="1"/>
</dbReference>
<feature type="transmembrane region" description="Helical" evidence="5">
    <location>
        <begin position="199"/>
        <end position="217"/>
    </location>
</feature>
<sequence length="605" mass="70195">MGQRMTSFKTIFGIDLRSLALFRIGLAILIMVDLISRARDLEAFYTDEGVLTRSASMGYASDFRWSIYWASGSEWFVVLLFIVAFLVAFLLLIGFRSRLMAFISWIFLLSIMNRNAVLGAGGDSLLTVMCFWAILLPIGARFSIDSALNRRYQTEPNAEPTSHNYFSVVSVGALLQVMYLYFFTSILKTGDEWRVTMDAAYYAVHLDQMATIFGIWIRDFPALLTFGTYFVWYLEIVAIFLVFSPVYHVPLRLFILALLVAMHTTFFLALHIVLFPFIDFMSLSLLIPGICWSWVARINDRAKRKDVTIFFDEDCGFCKKTCLILRSFLLPESVKILPAQKNPDIYPIMERENSWVLRDHKGGLHTHWNAVQYLFRISILFRPIGTVMGLKPVLKAGNRLYGWIANNRATMGQITERFLPYREVKEQATWFENGLGLSTLYIVTYYNIAGIPQWNIKYPKHVSAIAQTLRLDQRWDMFAPYPFKFSQMPVIEGKTRGGEIVDVYRMTFDKPIRTYPKLLSADFKNYRWRKYLGRISSTKNTKVLSGYGNYLCRQWNKDPDVAKDKQLAIFSIKFNRLRNMPNYQEPVPSTISVWTHWCFKEFAIK</sequence>
<dbReference type="InterPro" id="IPR052964">
    <property type="entry name" value="Sporulation_signal_mat"/>
</dbReference>
<feature type="transmembrane region" description="Helical" evidence="5">
    <location>
        <begin position="280"/>
        <end position="296"/>
    </location>
</feature>
<dbReference type="STRING" id="1121869.SAMN03084138_01295"/>
<accession>A0A1I5MEZ3</accession>
<name>A0A1I5MEZ3_9GAMM</name>
<protein>
    <recommendedName>
        <fullName evidence="6">HTTM-like domain-containing protein</fullName>
    </recommendedName>
</protein>
<feature type="domain" description="HTTM-like" evidence="6">
    <location>
        <begin position="11"/>
        <end position="291"/>
    </location>
</feature>
<proteinExistence type="predicted"/>
<feature type="transmembrane region" description="Helical" evidence="5">
    <location>
        <begin position="20"/>
        <end position="38"/>
    </location>
</feature>
<evidence type="ECO:0000313" key="8">
    <source>
        <dbReference type="Proteomes" id="UP000182692"/>
    </source>
</evidence>
<dbReference type="EMBL" id="FOWR01000007">
    <property type="protein sequence ID" value="SFP08069.1"/>
    <property type="molecule type" value="Genomic_DNA"/>
</dbReference>
<dbReference type="GO" id="GO:0012505">
    <property type="term" value="C:endomembrane system"/>
    <property type="evidence" value="ECO:0007669"/>
    <property type="project" value="UniProtKB-SubCell"/>
</dbReference>
<keyword evidence="4 5" id="KW-0472">Membrane</keyword>
<organism evidence="7 8">
    <name type="scientific">Enterovibrio norvegicus DSM 15893</name>
    <dbReference type="NCBI Taxonomy" id="1121869"/>
    <lineage>
        <taxon>Bacteria</taxon>
        <taxon>Pseudomonadati</taxon>
        <taxon>Pseudomonadota</taxon>
        <taxon>Gammaproteobacteria</taxon>
        <taxon>Vibrionales</taxon>
        <taxon>Vibrionaceae</taxon>
        <taxon>Enterovibrio</taxon>
    </lineage>
</organism>
<evidence type="ECO:0000256" key="4">
    <source>
        <dbReference type="ARBA" id="ARBA00023136"/>
    </source>
</evidence>
<dbReference type="InterPro" id="IPR011020">
    <property type="entry name" value="HTTM-like"/>
</dbReference>
<keyword evidence="2 5" id="KW-0812">Transmembrane</keyword>
<evidence type="ECO:0000256" key="2">
    <source>
        <dbReference type="ARBA" id="ARBA00022692"/>
    </source>
</evidence>
<evidence type="ECO:0000256" key="3">
    <source>
        <dbReference type="ARBA" id="ARBA00022989"/>
    </source>
</evidence>
<comment type="subcellular location">
    <subcellularLocation>
        <location evidence="1">Endomembrane system</location>
        <topology evidence="1">Multi-pass membrane protein</topology>
    </subcellularLocation>
</comment>
<dbReference type="AlphaFoldDB" id="A0A1I5MEZ3"/>
<keyword evidence="3 5" id="KW-1133">Transmembrane helix</keyword>
<dbReference type="PANTHER" id="PTHR39535:SF2">
    <property type="entry name" value="HTTM DOMAIN-CONTAINING PROTEIN"/>
    <property type="match status" value="1"/>
</dbReference>
<evidence type="ECO:0000256" key="1">
    <source>
        <dbReference type="ARBA" id="ARBA00004127"/>
    </source>
</evidence>
<feature type="transmembrane region" description="Helical" evidence="5">
    <location>
        <begin position="254"/>
        <end position="274"/>
    </location>
</feature>
<feature type="transmembrane region" description="Helical" evidence="5">
    <location>
        <begin position="116"/>
        <end position="144"/>
    </location>
</feature>
<evidence type="ECO:0000256" key="5">
    <source>
        <dbReference type="SAM" id="Phobius"/>
    </source>
</evidence>
<evidence type="ECO:0000313" key="7">
    <source>
        <dbReference type="EMBL" id="SFP08069.1"/>
    </source>
</evidence>
<feature type="transmembrane region" description="Helical" evidence="5">
    <location>
        <begin position="75"/>
        <end position="95"/>
    </location>
</feature>
<gene>
    <name evidence="7" type="ORF">SAMN03084138_01295</name>
</gene>
<dbReference type="Proteomes" id="UP000182692">
    <property type="component" value="Unassembled WGS sequence"/>
</dbReference>